<dbReference type="InterPro" id="IPR029052">
    <property type="entry name" value="Metallo-depent_PP-like"/>
</dbReference>
<dbReference type="EMBL" id="CP008889">
    <property type="protein sequence ID" value="AIF40742.1"/>
    <property type="molecule type" value="Genomic_DNA"/>
</dbReference>
<evidence type="ECO:0000313" key="11">
    <source>
        <dbReference type="Proteomes" id="UP000027986"/>
    </source>
</evidence>
<dbReference type="InterPro" id="IPR004843">
    <property type="entry name" value="Calcineurin-like_PHP"/>
</dbReference>
<dbReference type="SUPFAM" id="SSF56300">
    <property type="entry name" value="Metallo-dependent phosphatases"/>
    <property type="match status" value="1"/>
</dbReference>
<dbReference type="GO" id="GO:0006260">
    <property type="term" value="P:DNA replication"/>
    <property type="evidence" value="ECO:0007669"/>
    <property type="project" value="UniProtKB-KW"/>
</dbReference>
<dbReference type="InterPro" id="IPR026843">
    <property type="entry name" value="SbcD_C"/>
</dbReference>
<keyword evidence="7" id="KW-0233">DNA recombination</keyword>
<gene>
    <name evidence="7" type="primary">sbcD</name>
    <name evidence="10" type="ORF">HX89_07090</name>
</gene>
<evidence type="ECO:0000256" key="3">
    <source>
        <dbReference type="ARBA" id="ARBA00013365"/>
    </source>
</evidence>
<dbReference type="AlphaFoldDB" id="A0A075JHJ0"/>
<dbReference type="PANTHER" id="PTHR30337">
    <property type="entry name" value="COMPONENT OF ATP-DEPENDENT DSDNA EXONUCLEASE"/>
    <property type="match status" value="1"/>
</dbReference>
<dbReference type="OrthoDB" id="9773856at2"/>
<dbReference type="InterPro" id="IPR041796">
    <property type="entry name" value="Mre11_N"/>
</dbReference>
<dbReference type="GO" id="GO:0004519">
    <property type="term" value="F:endonuclease activity"/>
    <property type="evidence" value="ECO:0007669"/>
    <property type="project" value="UniProtKB-KW"/>
</dbReference>
<dbReference type="NCBIfam" id="TIGR00619">
    <property type="entry name" value="sbcd"/>
    <property type="match status" value="1"/>
</dbReference>
<evidence type="ECO:0000256" key="7">
    <source>
        <dbReference type="RuleBase" id="RU363069"/>
    </source>
</evidence>
<dbReference type="Pfam" id="PF12320">
    <property type="entry name" value="SbcD_C"/>
    <property type="match status" value="1"/>
</dbReference>
<accession>A0A075JHJ0</accession>
<dbReference type="PANTHER" id="PTHR30337:SF0">
    <property type="entry name" value="NUCLEASE SBCCD SUBUNIT D"/>
    <property type="match status" value="1"/>
</dbReference>
<evidence type="ECO:0000256" key="6">
    <source>
        <dbReference type="ARBA" id="ARBA00022839"/>
    </source>
</evidence>
<evidence type="ECO:0000256" key="1">
    <source>
        <dbReference type="ARBA" id="ARBA00010555"/>
    </source>
</evidence>
<keyword evidence="11" id="KW-1185">Reference proteome</keyword>
<dbReference type="GO" id="GO:0008408">
    <property type="term" value="F:3'-5' exonuclease activity"/>
    <property type="evidence" value="ECO:0007669"/>
    <property type="project" value="InterPro"/>
</dbReference>
<keyword evidence="6 7" id="KW-0269">Exonuclease</keyword>
<evidence type="ECO:0000256" key="4">
    <source>
        <dbReference type="ARBA" id="ARBA00022722"/>
    </source>
</evidence>
<dbReference type="Proteomes" id="UP000027986">
    <property type="component" value="Chromosome"/>
</dbReference>
<comment type="subunit">
    <text evidence="2 7">Heterodimer of SbcC and SbcD.</text>
</comment>
<dbReference type="Pfam" id="PF00149">
    <property type="entry name" value="Metallophos"/>
    <property type="match status" value="1"/>
</dbReference>
<dbReference type="GeneID" id="41840924"/>
<dbReference type="CDD" id="cd00840">
    <property type="entry name" value="MPP_Mre11_N"/>
    <property type="match status" value="1"/>
</dbReference>
<comment type="similarity">
    <text evidence="1 7">Belongs to the SbcD family.</text>
</comment>
<sequence length="397" mass="42725">MRILHTSDWHLGRSFHGEGLGEAHSAYFDHLVDLARDEQVDAVLVAGDVYDRALPNPRTVELLDDALWRLLDTGARVVVTSGNHDSASRLNFGSRIMEHAGLHIRAAYEGITRPVAVPRRGSDEIAGHVVALPYLEPSVAAGVFGLDEGTHRAVLSEAVARSRAQVPDNGAPVVAMAHAYFAGATTSDSERDISVGGLGQVPTSVVSGFDYAALGHLHGPQTLEEHVRYSGSPVAMSFSEAGHTKGTWLIDVTRGAARGEFIEAPVHRPLATLVGELDDLLAEPALAHAEAAWCQVTLTDEIRPAAAMDRLRARFPHTLRLSFESARKDDAPLTYAERLAGRDDVELCCDFLAHVRGGRGPNATERTALGHAVAAANRHDAETMRDDGSMFDLEALR</sequence>
<feature type="domain" description="Nuclease SbcCD subunit D C-terminal" evidence="9">
    <location>
        <begin position="267"/>
        <end position="354"/>
    </location>
</feature>
<dbReference type="RefSeq" id="WP_006944349.1">
    <property type="nucleotide sequence ID" value="NZ_CP008889.1"/>
</dbReference>
<evidence type="ECO:0000256" key="2">
    <source>
        <dbReference type="ARBA" id="ARBA00011322"/>
    </source>
</evidence>
<dbReference type="KEGG" id="dni:HX89_07090"/>
<feature type="domain" description="Calcineurin-like phosphoesterase" evidence="8">
    <location>
        <begin position="1"/>
        <end position="97"/>
    </location>
</feature>
<dbReference type="GO" id="GO:0006310">
    <property type="term" value="P:DNA recombination"/>
    <property type="evidence" value="ECO:0007669"/>
    <property type="project" value="UniProtKB-KW"/>
</dbReference>
<dbReference type="InterPro" id="IPR004593">
    <property type="entry name" value="SbcD"/>
</dbReference>
<keyword evidence="5 7" id="KW-0378">Hydrolase</keyword>
<keyword evidence="4 7" id="KW-0540">Nuclease</keyword>
<dbReference type="Gene3D" id="3.60.21.10">
    <property type="match status" value="1"/>
</dbReference>
<name>A0A075JHJ0_9MICO</name>
<keyword evidence="7" id="KW-0235">DNA replication</keyword>
<protein>
    <recommendedName>
        <fullName evidence="3 7">Nuclease SbcCD subunit D</fullName>
    </recommendedName>
</protein>
<proteinExistence type="inferred from homology"/>
<dbReference type="eggNOG" id="COG0420">
    <property type="taxonomic scope" value="Bacteria"/>
</dbReference>
<dbReference type="HOGENOM" id="CLU_038045_0_1_11"/>
<dbReference type="InterPro" id="IPR050535">
    <property type="entry name" value="DNA_Repair-Maintenance_Comp"/>
</dbReference>
<evidence type="ECO:0000313" key="10">
    <source>
        <dbReference type="EMBL" id="AIF40742.1"/>
    </source>
</evidence>
<evidence type="ECO:0000256" key="5">
    <source>
        <dbReference type="ARBA" id="ARBA00022801"/>
    </source>
</evidence>
<evidence type="ECO:0000259" key="9">
    <source>
        <dbReference type="Pfam" id="PF12320"/>
    </source>
</evidence>
<evidence type="ECO:0000259" key="8">
    <source>
        <dbReference type="Pfam" id="PF00149"/>
    </source>
</evidence>
<comment type="function">
    <text evidence="7">SbcCD cleaves DNA hairpin structures. These structures can inhibit DNA replication and are intermediates in certain DNA recombination reactions. The complex acts as a 3'-&gt;5' double strand exonuclease that can open hairpins. It also has a 5' single-strand endonuclease activity.</text>
</comment>
<organism evidence="10 11">
    <name type="scientific">Dermacoccus nishinomiyaensis</name>
    <dbReference type="NCBI Taxonomy" id="1274"/>
    <lineage>
        <taxon>Bacteria</taxon>
        <taxon>Bacillati</taxon>
        <taxon>Actinomycetota</taxon>
        <taxon>Actinomycetes</taxon>
        <taxon>Micrococcales</taxon>
        <taxon>Dermacoccaceae</taxon>
        <taxon>Dermacoccus</taxon>
    </lineage>
</organism>
<reference evidence="10 11" key="1">
    <citation type="submission" date="2014-07" db="EMBL/GenBank/DDBJ databases">
        <title>Genome Sequencing of Dermacoccus nishinomiyaensis.</title>
        <authorList>
            <person name="Hong K.W."/>
            <person name="Chan K.G."/>
        </authorList>
    </citation>
    <scope>NUCLEOTIDE SEQUENCE [LARGE SCALE GENOMIC DNA]</scope>
    <source>
        <strain evidence="10 11">M25</strain>
    </source>
</reference>
<keyword evidence="7" id="KW-0255">Endonuclease</keyword>